<dbReference type="PANTHER" id="PTHR45588:SF1">
    <property type="entry name" value="WW DOMAIN-CONTAINING PROTEIN"/>
    <property type="match status" value="1"/>
</dbReference>
<reference evidence="2 3" key="1">
    <citation type="submission" date="2021-11" db="EMBL/GenBank/DDBJ databases">
        <title>Aliifidinibius sp. nov., a new bacterium isolated from saline soil.</title>
        <authorList>
            <person name="Galisteo C."/>
            <person name="De La Haba R."/>
            <person name="Sanchez-Porro C."/>
            <person name="Ventosa A."/>
        </authorList>
    </citation>
    <scope>NUCLEOTIDE SEQUENCE [LARGE SCALE GENOMIC DNA]</scope>
    <source>
        <strain evidence="2 3">KACC 190600</strain>
    </source>
</reference>
<dbReference type="Proteomes" id="UP001207337">
    <property type="component" value="Unassembled WGS sequence"/>
</dbReference>
<evidence type="ECO:0000313" key="2">
    <source>
        <dbReference type="EMBL" id="MCW9714148.1"/>
    </source>
</evidence>
<dbReference type="RefSeq" id="WP_265791242.1">
    <property type="nucleotide sequence ID" value="NZ_BAABRS010000004.1"/>
</dbReference>
<keyword evidence="1" id="KW-0732">Signal</keyword>
<evidence type="ECO:0000256" key="1">
    <source>
        <dbReference type="SAM" id="SignalP"/>
    </source>
</evidence>
<proteinExistence type="predicted"/>
<feature type="signal peptide" evidence="1">
    <location>
        <begin position="1"/>
        <end position="21"/>
    </location>
</feature>
<gene>
    <name evidence="2" type="ORF">LQ318_14640</name>
</gene>
<dbReference type="Gene3D" id="1.25.40.10">
    <property type="entry name" value="Tetratricopeptide repeat domain"/>
    <property type="match status" value="1"/>
</dbReference>
<name>A0ABT3Q214_9BACT</name>
<dbReference type="PANTHER" id="PTHR45588">
    <property type="entry name" value="TPR DOMAIN-CONTAINING PROTEIN"/>
    <property type="match status" value="1"/>
</dbReference>
<evidence type="ECO:0000313" key="3">
    <source>
        <dbReference type="Proteomes" id="UP001207337"/>
    </source>
</evidence>
<protein>
    <recommendedName>
        <fullName evidence="4">Tetratricopeptide repeat-containing protein</fullName>
    </recommendedName>
</protein>
<organism evidence="2 3">
    <name type="scientific">Fodinibius salicampi</name>
    <dbReference type="NCBI Taxonomy" id="1920655"/>
    <lineage>
        <taxon>Bacteria</taxon>
        <taxon>Pseudomonadati</taxon>
        <taxon>Balneolota</taxon>
        <taxon>Balneolia</taxon>
        <taxon>Balneolales</taxon>
        <taxon>Balneolaceae</taxon>
        <taxon>Fodinibius</taxon>
    </lineage>
</organism>
<dbReference type="EMBL" id="JAJNDC010000004">
    <property type="protein sequence ID" value="MCW9714148.1"/>
    <property type="molecule type" value="Genomic_DNA"/>
</dbReference>
<sequence length="347" mass="39398">MNINTIVCLSGLLLLAGCSLIGDPSDSDNARGVVHFQTSASGEAHREFIKGVAALHDFWYPQARVHFKKARKLDPDFAMAYWGEAMTHDHPLWSRHEHEKGSQVLKELDQKVNAGTVKWSEREKAYLDAVRVLYETGPPMHKRRDQYASAMAELAEQYPDDQEVTVFESLAAMSVNGFSFSAESDVEPVAERLESVIEQNPDHPGALHYLIHLYDTRKFAQRSLPAAERYMEIAKSPHALHMPSHIFRHLGMWDKFIESNKAAYEASVQWQQETGRPLVSRDFHAFTWLFDGYMKVENFEEACKLLNELDQMIAKARNRGEDHAHLVGKSESLGKLYNEQAGAPVCE</sequence>
<dbReference type="InterPro" id="IPR011990">
    <property type="entry name" value="TPR-like_helical_dom_sf"/>
</dbReference>
<comment type="caution">
    <text evidence="2">The sequence shown here is derived from an EMBL/GenBank/DDBJ whole genome shotgun (WGS) entry which is preliminary data.</text>
</comment>
<evidence type="ECO:0008006" key="4">
    <source>
        <dbReference type="Google" id="ProtNLM"/>
    </source>
</evidence>
<accession>A0ABT3Q214</accession>
<feature type="chain" id="PRO_5047490861" description="Tetratricopeptide repeat-containing protein" evidence="1">
    <location>
        <begin position="22"/>
        <end position="347"/>
    </location>
</feature>
<dbReference type="SUPFAM" id="SSF48452">
    <property type="entry name" value="TPR-like"/>
    <property type="match status" value="1"/>
</dbReference>
<keyword evidence="3" id="KW-1185">Reference proteome</keyword>